<dbReference type="AlphaFoldDB" id="T1KCI2"/>
<accession>T1KCI2</accession>
<evidence type="ECO:0000313" key="1">
    <source>
        <dbReference type="EnsemblMetazoa" id="tetur08g07710.1"/>
    </source>
</evidence>
<organism evidence="1 2">
    <name type="scientific">Tetranychus urticae</name>
    <name type="common">Two-spotted spider mite</name>
    <dbReference type="NCBI Taxonomy" id="32264"/>
    <lineage>
        <taxon>Eukaryota</taxon>
        <taxon>Metazoa</taxon>
        <taxon>Ecdysozoa</taxon>
        <taxon>Arthropoda</taxon>
        <taxon>Chelicerata</taxon>
        <taxon>Arachnida</taxon>
        <taxon>Acari</taxon>
        <taxon>Acariformes</taxon>
        <taxon>Trombidiformes</taxon>
        <taxon>Prostigmata</taxon>
        <taxon>Eleutherengona</taxon>
        <taxon>Raphignathae</taxon>
        <taxon>Tetranychoidea</taxon>
        <taxon>Tetranychidae</taxon>
        <taxon>Tetranychus</taxon>
    </lineage>
</organism>
<name>T1KCI2_TETUR</name>
<proteinExistence type="predicted"/>
<reference evidence="2" key="1">
    <citation type="submission" date="2011-08" db="EMBL/GenBank/DDBJ databases">
        <authorList>
            <person name="Rombauts S."/>
        </authorList>
    </citation>
    <scope>NUCLEOTIDE SEQUENCE</scope>
    <source>
        <strain evidence="2">London</strain>
    </source>
</reference>
<sequence length="105" mass="12221">MKTLVSGGKAKMLFGMGKERIKWLINYPWLHLVFIIEEQNNFKDEDKNEQVKGTQVHHHVTKISLEWQNLVLIVTDLLGYKTFNEETLDSVGGFNDFHRTFLAIS</sequence>
<keyword evidence="2" id="KW-1185">Reference proteome</keyword>
<protein>
    <submittedName>
        <fullName evidence="1">Uncharacterized protein</fullName>
    </submittedName>
</protein>
<evidence type="ECO:0000313" key="2">
    <source>
        <dbReference type="Proteomes" id="UP000015104"/>
    </source>
</evidence>
<dbReference type="HOGENOM" id="CLU_2239991_0_0_1"/>
<reference evidence="1" key="2">
    <citation type="submission" date="2015-06" db="UniProtKB">
        <authorList>
            <consortium name="EnsemblMetazoa"/>
        </authorList>
    </citation>
    <scope>IDENTIFICATION</scope>
</reference>
<dbReference type="Proteomes" id="UP000015104">
    <property type="component" value="Unassembled WGS sequence"/>
</dbReference>
<dbReference type="EMBL" id="CAEY01001960">
    <property type="status" value="NOT_ANNOTATED_CDS"/>
    <property type="molecule type" value="Genomic_DNA"/>
</dbReference>
<dbReference type="EnsemblMetazoa" id="tetur08g07710.1">
    <property type="protein sequence ID" value="tetur08g07710.1"/>
    <property type="gene ID" value="tetur08g07710"/>
</dbReference>